<dbReference type="SUPFAM" id="SSF56112">
    <property type="entry name" value="Protein kinase-like (PK-like)"/>
    <property type="match status" value="1"/>
</dbReference>
<evidence type="ECO:0000313" key="3">
    <source>
        <dbReference type="EMBL" id="KAF8756936.1"/>
    </source>
</evidence>
<reference evidence="3" key="1">
    <citation type="submission" date="2020-09" db="EMBL/GenBank/DDBJ databases">
        <title>Comparative genome analyses of four rice-infecting Rhizoctonia solani isolates reveal extensive enrichment of homogalacturonan modification genes.</title>
        <authorList>
            <person name="Lee D.-Y."/>
            <person name="Jeon J."/>
            <person name="Kim K.-T."/>
            <person name="Cheong K."/>
            <person name="Song H."/>
            <person name="Choi G."/>
            <person name="Ko J."/>
            <person name="Opiyo S.O."/>
            <person name="Zuo S."/>
            <person name="Madhav S."/>
            <person name="Lee Y.-H."/>
            <person name="Wang G.-L."/>
        </authorList>
    </citation>
    <scope>NUCLEOTIDE SEQUENCE</scope>
    <source>
        <strain evidence="3">AG1-IA B2</strain>
    </source>
</reference>
<dbReference type="EMBL" id="JACYCF010000005">
    <property type="protein sequence ID" value="KAF8756936.1"/>
    <property type="molecule type" value="Genomic_DNA"/>
</dbReference>
<dbReference type="PANTHER" id="PTHR44329:SF214">
    <property type="entry name" value="PROTEIN KINASE DOMAIN-CONTAINING PROTEIN"/>
    <property type="match status" value="1"/>
</dbReference>
<protein>
    <submittedName>
        <fullName evidence="3">Protein kinase</fullName>
    </submittedName>
</protein>
<dbReference type="Gene3D" id="3.30.200.20">
    <property type="entry name" value="Phosphorylase Kinase, domain 1"/>
    <property type="match status" value="1"/>
</dbReference>
<proteinExistence type="predicted"/>
<dbReference type="Gene3D" id="1.10.510.10">
    <property type="entry name" value="Transferase(Phosphotransferase) domain 1"/>
    <property type="match status" value="1"/>
</dbReference>
<feature type="domain" description="Protein kinase" evidence="2">
    <location>
        <begin position="321"/>
        <end position="509"/>
    </location>
</feature>
<feature type="region of interest" description="Disordered" evidence="1">
    <location>
        <begin position="20"/>
        <end position="60"/>
    </location>
</feature>
<dbReference type="InterPro" id="IPR000719">
    <property type="entry name" value="Prot_kinase_dom"/>
</dbReference>
<dbReference type="InterPro" id="IPR001245">
    <property type="entry name" value="Ser-Thr/Tyr_kinase_cat_dom"/>
</dbReference>
<comment type="caution">
    <text evidence="3">The sequence shown here is derived from an EMBL/GenBank/DDBJ whole genome shotgun (WGS) entry which is preliminary data.</text>
</comment>
<evidence type="ECO:0000256" key="1">
    <source>
        <dbReference type="SAM" id="MobiDB-lite"/>
    </source>
</evidence>
<dbReference type="Proteomes" id="UP000614334">
    <property type="component" value="Unassembled WGS sequence"/>
</dbReference>
<keyword evidence="3" id="KW-0418">Kinase</keyword>
<evidence type="ECO:0000259" key="2">
    <source>
        <dbReference type="PROSITE" id="PS50011"/>
    </source>
</evidence>
<dbReference type="PANTHER" id="PTHR44329">
    <property type="entry name" value="SERINE/THREONINE-PROTEIN KINASE TNNI3K-RELATED"/>
    <property type="match status" value="1"/>
</dbReference>
<dbReference type="GO" id="GO:0005524">
    <property type="term" value="F:ATP binding"/>
    <property type="evidence" value="ECO:0007669"/>
    <property type="project" value="InterPro"/>
</dbReference>
<organism evidence="3 4">
    <name type="scientific">Rhizoctonia solani</name>
    <dbReference type="NCBI Taxonomy" id="456999"/>
    <lineage>
        <taxon>Eukaryota</taxon>
        <taxon>Fungi</taxon>
        <taxon>Dikarya</taxon>
        <taxon>Basidiomycota</taxon>
        <taxon>Agaricomycotina</taxon>
        <taxon>Agaricomycetes</taxon>
        <taxon>Cantharellales</taxon>
        <taxon>Ceratobasidiaceae</taxon>
        <taxon>Rhizoctonia</taxon>
    </lineage>
</organism>
<dbReference type="PROSITE" id="PS50011">
    <property type="entry name" value="PROTEIN_KINASE_DOM"/>
    <property type="match status" value="1"/>
</dbReference>
<evidence type="ECO:0000313" key="4">
    <source>
        <dbReference type="Proteomes" id="UP000614334"/>
    </source>
</evidence>
<accession>A0A8H7IGP1</accession>
<feature type="compositionally biased region" description="Polar residues" evidence="1">
    <location>
        <begin position="44"/>
        <end position="57"/>
    </location>
</feature>
<gene>
    <name evidence="3" type="ORF">RHS01_03779</name>
</gene>
<name>A0A8H7IGP1_9AGAM</name>
<keyword evidence="3" id="KW-0808">Transferase</keyword>
<dbReference type="GO" id="GO:0004674">
    <property type="term" value="F:protein serine/threonine kinase activity"/>
    <property type="evidence" value="ECO:0007669"/>
    <property type="project" value="TreeGrafter"/>
</dbReference>
<feature type="compositionally biased region" description="Basic and acidic residues" evidence="1">
    <location>
        <begin position="270"/>
        <end position="283"/>
    </location>
</feature>
<feature type="region of interest" description="Disordered" evidence="1">
    <location>
        <begin position="251"/>
        <end position="283"/>
    </location>
</feature>
<dbReference type="InterPro" id="IPR011009">
    <property type="entry name" value="Kinase-like_dom_sf"/>
</dbReference>
<dbReference type="InterPro" id="IPR051681">
    <property type="entry name" value="Ser/Thr_Kinases-Pseudokinases"/>
</dbReference>
<sequence>MHNPRVLSLRIDTNVRPSLHLPSGSLQDTPWRTPVTPGSPALFSPTNTSASTQTPVTPASRAPWFPIGGNAGSPGSCDIDILKYPNVVHAGEPRDHGAFASIERLGGSLRGLLMSKPSQSKDSQLSKTTAMVIESNLSDWSVVEEVLKEALATATNTNCVLKGIIRKVKFLADLEQVICSPRTELVAADRLIAVLATSIHDFPHRENRRLKELWNKLCVQRTLDRTPIHPEDAIYGTVPLIDTVRGTSIENSTVPTPYYEPRVPPSSPHPENRPDGQVQTRDDSVHPAIQQTVPRMLSVVDNYPFAKGYTNDIGPDIDIDSLEPHPFARGAFGDVRRGSLRDGTPVAIKCLRFYTQAQLLKSLKEIRVWSFLNHENVLPLLGLCVVNNELGMVSSSCRTEPYKSIYATIQVWIGISCQAIYVCAGLVYLHEHPNTLYTVTSKHGRKWIPKLTDFGLAQMIRAEDSTERSSSSCVGGTSRWMAPELIGSGSPSASCGSLNLQVTFMHWEW</sequence>
<dbReference type="Pfam" id="PF07714">
    <property type="entry name" value="PK_Tyr_Ser-Thr"/>
    <property type="match status" value="1"/>
</dbReference>
<dbReference type="AlphaFoldDB" id="A0A8H7IGP1"/>